<dbReference type="OrthoDB" id="9801785at2"/>
<dbReference type="PANTHER" id="PTHR43725:SF53">
    <property type="entry name" value="UDP-ARABINOSE 4-EPIMERASE 1"/>
    <property type="match status" value="1"/>
</dbReference>
<dbReference type="GO" id="GO:0003978">
    <property type="term" value="F:UDP-glucose 4-epimerase activity"/>
    <property type="evidence" value="ECO:0007669"/>
    <property type="project" value="UniProtKB-UniRule"/>
</dbReference>
<dbReference type="EC" id="5.1.3.2" evidence="5 10"/>
<dbReference type="GO" id="GO:0033499">
    <property type="term" value="P:galactose catabolic process via UDP-galactose, Leloir pathway"/>
    <property type="evidence" value="ECO:0007669"/>
    <property type="project" value="TreeGrafter"/>
</dbReference>
<gene>
    <name evidence="12" type="primary">galE</name>
    <name evidence="12" type="ORF">FE263_18825</name>
</gene>
<comment type="pathway">
    <text evidence="3 10">Carbohydrate metabolism; galactose metabolism.</text>
</comment>
<comment type="similarity">
    <text evidence="4 10">Belongs to the NAD(P)-dependent epimerase/dehydratase family.</text>
</comment>
<dbReference type="CDD" id="cd05247">
    <property type="entry name" value="UDP_G4E_1_SDR_e"/>
    <property type="match status" value="1"/>
</dbReference>
<protein>
    <recommendedName>
        <fullName evidence="6 10">UDP-glucose 4-epimerase</fullName>
        <ecNumber evidence="5 10">5.1.3.2</ecNumber>
    </recommendedName>
</protein>
<accession>A0A5R9J9L4</accession>
<keyword evidence="13" id="KW-1185">Reference proteome</keyword>
<dbReference type="UniPathway" id="UPA00214"/>
<comment type="caution">
    <text evidence="12">The sequence shown here is derived from an EMBL/GenBank/DDBJ whole genome shotgun (WGS) entry which is preliminary data.</text>
</comment>
<dbReference type="Pfam" id="PF01370">
    <property type="entry name" value="Epimerase"/>
    <property type="match status" value="1"/>
</dbReference>
<keyword evidence="7 10" id="KW-0520">NAD</keyword>
<dbReference type="Gene3D" id="3.40.50.720">
    <property type="entry name" value="NAD(P)-binding Rossmann-like Domain"/>
    <property type="match status" value="1"/>
</dbReference>
<dbReference type="NCBIfam" id="TIGR01179">
    <property type="entry name" value="galE"/>
    <property type="match status" value="1"/>
</dbReference>
<dbReference type="InterPro" id="IPR005886">
    <property type="entry name" value="UDP_G4E"/>
</dbReference>
<reference evidence="12 13" key="1">
    <citation type="submission" date="2019-05" db="EMBL/GenBank/DDBJ databases">
        <authorList>
            <person name="Pankratov T."/>
            <person name="Grouzdev D."/>
        </authorList>
    </citation>
    <scope>NUCLEOTIDE SEQUENCE [LARGE SCALE GENOMIC DNA]</scope>
    <source>
        <strain evidence="12 13">KEBCLARHB70R</strain>
    </source>
</reference>
<dbReference type="PANTHER" id="PTHR43725">
    <property type="entry name" value="UDP-GLUCOSE 4-EPIMERASE"/>
    <property type="match status" value="1"/>
</dbReference>
<evidence type="ECO:0000256" key="10">
    <source>
        <dbReference type="RuleBase" id="RU366046"/>
    </source>
</evidence>
<dbReference type="InterPro" id="IPR001509">
    <property type="entry name" value="Epimerase_deHydtase"/>
</dbReference>
<comment type="subunit">
    <text evidence="10">Homodimer.</text>
</comment>
<evidence type="ECO:0000259" key="11">
    <source>
        <dbReference type="Pfam" id="PF01370"/>
    </source>
</evidence>
<dbReference type="SUPFAM" id="SSF51735">
    <property type="entry name" value="NAD(P)-binding Rossmann-fold domains"/>
    <property type="match status" value="1"/>
</dbReference>
<evidence type="ECO:0000256" key="4">
    <source>
        <dbReference type="ARBA" id="ARBA00007637"/>
    </source>
</evidence>
<evidence type="ECO:0000313" key="12">
    <source>
        <dbReference type="EMBL" id="TLU70918.1"/>
    </source>
</evidence>
<evidence type="ECO:0000256" key="2">
    <source>
        <dbReference type="ARBA" id="ARBA00001911"/>
    </source>
</evidence>
<evidence type="ECO:0000256" key="7">
    <source>
        <dbReference type="ARBA" id="ARBA00023027"/>
    </source>
</evidence>
<feature type="domain" description="NAD-dependent epimerase/dehydratase" evidence="11">
    <location>
        <begin position="7"/>
        <end position="256"/>
    </location>
</feature>
<evidence type="ECO:0000256" key="5">
    <source>
        <dbReference type="ARBA" id="ARBA00013189"/>
    </source>
</evidence>
<dbReference type="AlphaFoldDB" id="A0A5R9J9L4"/>
<dbReference type="RefSeq" id="WP_138327588.1">
    <property type="nucleotide sequence ID" value="NZ_VCDI01000009.1"/>
</dbReference>
<evidence type="ECO:0000256" key="1">
    <source>
        <dbReference type="ARBA" id="ARBA00000083"/>
    </source>
</evidence>
<name>A0A5R9J9L4_9PROT</name>
<dbReference type="Gene3D" id="3.90.25.10">
    <property type="entry name" value="UDP-galactose 4-epimerase, domain 1"/>
    <property type="match status" value="1"/>
</dbReference>
<dbReference type="Proteomes" id="UP000305654">
    <property type="component" value="Unassembled WGS sequence"/>
</dbReference>
<sequence length="336" mass="36001">MNVDGPVLVTGGAGYIGSHVALALRDENIPVVVLDDLSTGSLAALPDGVKFVHGSTGDAALVRDTLRHHRIGTVLHIAGSLIVSESLERPISYWRNNLCNTLALAESCVMAGVRRLVFSSTAAVYGPSSAGTVDEQAELAPISPYGSSKLAAERMLSDLAAAHGMRLAVLRYFNVAGSDMRGRIGQRTPGASHLIKVACEVATGQRGALEVFGADYDTPDGTCVRDFIHVSDLADAHVLALRYLEQGGPSETLNCGYGTGHSVRSVIRAIEAETGHRLPVRFSPRRPGDIPALVARAERVRQVLGWHPRRAGLDNIVGSSLRWERRMLDERPMAFK</sequence>
<organism evidence="12 13">
    <name type="scientific">Lichenicoccus roseus</name>
    <dbReference type="NCBI Taxonomy" id="2683649"/>
    <lineage>
        <taxon>Bacteria</taxon>
        <taxon>Pseudomonadati</taxon>
        <taxon>Pseudomonadota</taxon>
        <taxon>Alphaproteobacteria</taxon>
        <taxon>Acetobacterales</taxon>
        <taxon>Acetobacteraceae</taxon>
        <taxon>Lichenicoccus</taxon>
    </lineage>
</organism>
<keyword evidence="9 10" id="KW-0119">Carbohydrate metabolism</keyword>
<proteinExistence type="inferred from homology"/>
<comment type="cofactor">
    <cofactor evidence="2 10">
        <name>NAD(+)</name>
        <dbReference type="ChEBI" id="CHEBI:57540"/>
    </cofactor>
</comment>
<comment type="catalytic activity">
    <reaction evidence="1 10">
        <text>UDP-alpha-D-glucose = UDP-alpha-D-galactose</text>
        <dbReference type="Rhea" id="RHEA:22168"/>
        <dbReference type="ChEBI" id="CHEBI:58885"/>
        <dbReference type="ChEBI" id="CHEBI:66914"/>
        <dbReference type="EC" id="5.1.3.2"/>
    </reaction>
</comment>
<evidence type="ECO:0000256" key="6">
    <source>
        <dbReference type="ARBA" id="ARBA00018569"/>
    </source>
</evidence>
<evidence type="ECO:0000256" key="3">
    <source>
        <dbReference type="ARBA" id="ARBA00004947"/>
    </source>
</evidence>
<evidence type="ECO:0000313" key="13">
    <source>
        <dbReference type="Proteomes" id="UP000305654"/>
    </source>
</evidence>
<dbReference type="EMBL" id="VCDI01000009">
    <property type="protein sequence ID" value="TLU70918.1"/>
    <property type="molecule type" value="Genomic_DNA"/>
</dbReference>
<evidence type="ECO:0000256" key="9">
    <source>
        <dbReference type="ARBA" id="ARBA00023277"/>
    </source>
</evidence>
<evidence type="ECO:0000256" key="8">
    <source>
        <dbReference type="ARBA" id="ARBA00023235"/>
    </source>
</evidence>
<keyword evidence="8 10" id="KW-0413">Isomerase</keyword>
<dbReference type="InterPro" id="IPR036291">
    <property type="entry name" value="NAD(P)-bd_dom_sf"/>
</dbReference>